<dbReference type="Pfam" id="PF05147">
    <property type="entry name" value="LANC_like"/>
    <property type="match status" value="1"/>
</dbReference>
<dbReference type="SMART" id="SM01260">
    <property type="entry name" value="LANC_like"/>
    <property type="match status" value="1"/>
</dbReference>
<proteinExistence type="predicted"/>
<dbReference type="InterPro" id="IPR033889">
    <property type="entry name" value="LanC"/>
</dbReference>
<dbReference type="PRINTS" id="PR01950">
    <property type="entry name" value="LANCSUPER"/>
</dbReference>
<dbReference type="Gene3D" id="1.50.10.20">
    <property type="match status" value="1"/>
</dbReference>
<evidence type="ECO:0008006" key="4">
    <source>
        <dbReference type="Google" id="ProtNLM"/>
    </source>
</evidence>
<dbReference type="PRINTS" id="PR01955">
    <property type="entry name" value="LANCFRANKIA"/>
</dbReference>
<dbReference type="Proteomes" id="UP000637578">
    <property type="component" value="Unassembled WGS sequence"/>
</dbReference>
<dbReference type="CDD" id="cd04793">
    <property type="entry name" value="LanC"/>
    <property type="match status" value="1"/>
</dbReference>
<sequence length="395" mass="42274">MNSPVLTPPADPSPGWGQSLGTGAAGIVLLANEQAHAGIAGWDTVHQWAKVMTREPVTTHPDACGLFRGAPAVAFVLHTTGRIGYAAELEILDRHIATLVQQRLERAHARIDHGRLPSLREYDLISGLTGLGVSLLHRHGEHELLCDVLAYLVRLTEPVTVDGQTLPGWWADHGPDDQPNVDWPGGHGNLGLAHGVAGPLALLATAHRRGITVPGQVEAIDRICTSLEEWRCGPSSRPWWPGMISRREWQDRTVRQPGPQRPSWCYGTPGITRAQQLAARALGDIERQRRAENTLAACLTDEQQLAQLGDASLCHGWAGAIHTAWRAATDAGPGSRLAALLPNLRSRLGAYLNRHGLPGGSGLLDGASGVALVRHHLAVDTPPASGWDVCLLVAG</sequence>
<dbReference type="InterPro" id="IPR007822">
    <property type="entry name" value="LANC-like"/>
</dbReference>
<reference evidence="2" key="1">
    <citation type="journal article" date="2014" name="Int. J. Syst. Evol. Microbiol.">
        <title>Complete genome sequence of Corynebacterium casei LMG S-19264T (=DSM 44701T), isolated from a smear-ripened cheese.</title>
        <authorList>
            <consortium name="US DOE Joint Genome Institute (JGI-PGF)"/>
            <person name="Walter F."/>
            <person name="Albersmeier A."/>
            <person name="Kalinowski J."/>
            <person name="Ruckert C."/>
        </authorList>
    </citation>
    <scope>NUCLEOTIDE SEQUENCE</scope>
    <source>
        <strain evidence="2">CGMCC 4.5737</strain>
    </source>
</reference>
<keyword evidence="1" id="KW-0862">Zinc</keyword>
<reference evidence="2" key="2">
    <citation type="submission" date="2020-09" db="EMBL/GenBank/DDBJ databases">
        <authorList>
            <person name="Sun Q."/>
            <person name="Zhou Y."/>
        </authorList>
    </citation>
    <scope>NUCLEOTIDE SEQUENCE</scope>
    <source>
        <strain evidence="2">CGMCC 4.5737</strain>
    </source>
</reference>
<accession>A0A8J3CIU1</accession>
<evidence type="ECO:0000313" key="3">
    <source>
        <dbReference type="Proteomes" id="UP000637578"/>
    </source>
</evidence>
<feature type="binding site" evidence="1">
    <location>
        <position position="265"/>
    </location>
    <ligand>
        <name>Zn(2+)</name>
        <dbReference type="ChEBI" id="CHEBI:29105"/>
    </ligand>
</feature>
<keyword evidence="3" id="KW-1185">Reference proteome</keyword>
<feature type="binding site" evidence="1">
    <location>
        <position position="314"/>
    </location>
    <ligand>
        <name>Zn(2+)</name>
        <dbReference type="ChEBI" id="CHEBI:29105"/>
    </ligand>
</feature>
<organism evidence="2 3">
    <name type="scientific">Longimycelium tulufanense</name>
    <dbReference type="NCBI Taxonomy" id="907463"/>
    <lineage>
        <taxon>Bacteria</taxon>
        <taxon>Bacillati</taxon>
        <taxon>Actinomycetota</taxon>
        <taxon>Actinomycetes</taxon>
        <taxon>Pseudonocardiales</taxon>
        <taxon>Pseudonocardiaceae</taxon>
        <taxon>Longimycelium</taxon>
    </lineage>
</organism>
<gene>
    <name evidence="2" type="ORF">GCM10012275_43440</name>
</gene>
<keyword evidence="1" id="KW-0479">Metal-binding</keyword>
<evidence type="ECO:0000313" key="2">
    <source>
        <dbReference type="EMBL" id="GGM68230.1"/>
    </source>
</evidence>
<feature type="binding site" evidence="1">
    <location>
        <position position="315"/>
    </location>
    <ligand>
        <name>Zn(2+)</name>
        <dbReference type="ChEBI" id="CHEBI:29105"/>
    </ligand>
</feature>
<dbReference type="EMBL" id="BMMK01000022">
    <property type="protein sequence ID" value="GGM68230.1"/>
    <property type="molecule type" value="Genomic_DNA"/>
</dbReference>
<dbReference type="GO" id="GO:0031179">
    <property type="term" value="P:peptide modification"/>
    <property type="evidence" value="ECO:0007669"/>
    <property type="project" value="InterPro"/>
</dbReference>
<dbReference type="GO" id="GO:0046872">
    <property type="term" value="F:metal ion binding"/>
    <property type="evidence" value="ECO:0007669"/>
    <property type="project" value="UniProtKB-KW"/>
</dbReference>
<comment type="caution">
    <text evidence="2">The sequence shown here is derived from an EMBL/GenBank/DDBJ whole genome shotgun (WGS) entry which is preliminary data.</text>
</comment>
<evidence type="ECO:0000256" key="1">
    <source>
        <dbReference type="PIRSR" id="PIRSR607822-1"/>
    </source>
</evidence>
<protein>
    <recommendedName>
        <fullName evidence="4">Lanthionine synthetase</fullName>
    </recommendedName>
</protein>
<dbReference type="SUPFAM" id="SSF158745">
    <property type="entry name" value="LanC-like"/>
    <property type="match status" value="1"/>
</dbReference>
<name>A0A8J3CIU1_9PSEU</name>
<dbReference type="AlphaFoldDB" id="A0A8J3CIU1"/>